<evidence type="ECO:0000313" key="7">
    <source>
        <dbReference type="EMBL" id="MDM5146885.1"/>
    </source>
</evidence>
<feature type="region of interest" description="Disordered" evidence="5">
    <location>
        <begin position="67"/>
        <end position="169"/>
    </location>
</feature>
<dbReference type="InterPro" id="IPR006260">
    <property type="entry name" value="TonB/TolA_C"/>
</dbReference>
<keyword evidence="8" id="KW-1185">Reference proteome</keyword>
<reference evidence="7" key="2">
    <citation type="journal article" date="2023" name="Microbiome">
        <title>Synthase-selected sorting approach identifies a beta-lactone synthase in a nudibranch symbiotic bacterium.</title>
        <authorList>
            <person name="Dzunkova M."/>
            <person name="La Clair J.J."/>
            <person name="Tyml T."/>
            <person name="Doud D."/>
            <person name="Schulz F."/>
            <person name="Piquer-Esteban S."/>
            <person name="Porcel Sanchis D."/>
            <person name="Osborn A."/>
            <person name="Robinson D."/>
            <person name="Louie K.B."/>
            <person name="Bowen B.P."/>
            <person name="Bowers R.M."/>
            <person name="Lee J."/>
            <person name="Arnau V."/>
            <person name="Diaz-Villanueva W."/>
            <person name="Stepanauskas R."/>
            <person name="Gosliner T."/>
            <person name="Date S.V."/>
            <person name="Northen T.R."/>
            <person name="Cheng J.F."/>
            <person name="Burkart M.D."/>
            <person name="Woyke T."/>
        </authorList>
    </citation>
    <scope>NUCLEOTIDE SEQUENCE</scope>
    <source>
        <strain evidence="7">Df01</strain>
    </source>
</reference>
<proteinExistence type="predicted"/>
<organism evidence="7 8">
    <name type="scientific">Candidatus Doriopsillibacter californiensis</name>
    <dbReference type="NCBI Taxonomy" id="2970740"/>
    <lineage>
        <taxon>Bacteria</taxon>
        <taxon>Pseudomonadati</taxon>
        <taxon>Pseudomonadota</taxon>
        <taxon>Gammaproteobacteria</taxon>
        <taxon>Candidatus Tethybacterales</taxon>
        <taxon>Candidatus Persebacteraceae</taxon>
        <taxon>Candidatus Doriopsillibacter</taxon>
    </lineage>
</organism>
<dbReference type="NCBIfam" id="TIGR01352">
    <property type="entry name" value="tonB_Cterm"/>
    <property type="match status" value="1"/>
</dbReference>
<dbReference type="Gene3D" id="3.30.1150.10">
    <property type="match status" value="1"/>
</dbReference>
<sequence length="270" mass="31506">MQLWRDVAADREEEGKITTAVQSLVLIGLFFFLFFVQFSWHFSLPQSVIQVSLVPTPIAQPLRQKPTIEAEPQPEPEPKIEPQPQKPTEADIALEKKREEELKRKEEEEKDRRKKEEEQQRKEKKREEELKRKKKEEEKDRRKKEEEQRKEEERKRQAEATQKKAELSARREELENLSNIYVGRIISSIEPYLITPASAQDVDNLVVVVEVLLDSGGELLGIPMVVESSGLPQYDEEAVRAVMKAAPLPLPKERELLEEFKKLRLHISPE</sequence>
<evidence type="ECO:0000256" key="4">
    <source>
        <dbReference type="ARBA" id="ARBA00023136"/>
    </source>
</evidence>
<evidence type="ECO:0000256" key="3">
    <source>
        <dbReference type="ARBA" id="ARBA00022989"/>
    </source>
</evidence>
<dbReference type="SUPFAM" id="SSF74653">
    <property type="entry name" value="TolA/TonB C-terminal domain"/>
    <property type="match status" value="1"/>
</dbReference>
<comment type="subcellular location">
    <subcellularLocation>
        <location evidence="1">Membrane</location>
        <topology evidence="1">Single-pass membrane protein</topology>
    </subcellularLocation>
</comment>
<evidence type="ECO:0000256" key="5">
    <source>
        <dbReference type="SAM" id="MobiDB-lite"/>
    </source>
</evidence>
<gene>
    <name evidence="7" type="ORF">NQX30_00585</name>
</gene>
<evidence type="ECO:0000256" key="1">
    <source>
        <dbReference type="ARBA" id="ARBA00004167"/>
    </source>
</evidence>
<name>A0ABT7QJM5_9GAMM</name>
<dbReference type="Proteomes" id="UP001168167">
    <property type="component" value="Unassembled WGS sequence"/>
</dbReference>
<comment type="caution">
    <text evidence="7">The sequence shown here is derived from an EMBL/GenBank/DDBJ whole genome shotgun (WGS) entry which is preliminary data.</text>
</comment>
<dbReference type="EMBL" id="JANQAO010000001">
    <property type="protein sequence ID" value="MDM5146885.1"/>
    <property type="molecule type" value="Genomic_DNA"/>
</dbReference>
<keyword evidence="2 6" id="KW-0812">Transmembrane</keyword>
<keyword evidence="3 6" id="KW-1133">Transmembrane helix</keyword>
<keyword evidence="4 6" id="KW-0472">Membrane</keyword>
<protein>
    <submittedName>
        <fullName evidence="7">Cell envelope integrity protein TolA</fullName>
    </submittedName>
</protein>
<evidence type="ECO:0000256" key="2">
    <source>
        <dbReference type="ARBA" id="ARBA00022692"/>
    </source>
</evidence>
<feature type="transmembrane region" description="Helical" evidence="6">
    <location>
        <begin position="21"/>
        <end position="40"/>
    </location>
</feature>
<accession>A0ABT7QJM5</accession>
<evidence type="ECO:0000313" key="8">
    <source>
        <dbReference type="Proteomes" id="UP001168167"/>
    </source>
</evidence>
<evidence type="ECO:0000256" key="6">
    <source>
        <dbReference type="SAM" id="Phobius"/>
    </source>
</evidence>
<feature type="compositionally biased region" description="Basic and acidic residues" evidence="5">
    <location>
        <begin position="93"/>
        <end position="169"/>
    </location>
</feature>
<reference evidence="7" key="1">
    <citation type="submission" date="2022-08" db="EMBL/GenBank/DDBJ databases">
        <authorList>
            <person name="Dzunkova M."/>
            <person name="La Clair J."/>
            <person name="Tyml T."/>
            <person name="Doud D."/>
            <person name="Schulz F."/>
            <person name="Piquer S."/>
            <person name="Porcel Sanchis D."/>
            <person name="Osborn A."/>
            <person name="Robinson D."/>
            <person name="Louie K.B."/>
            <person name="Bowen B.P."/>
            <person name="Bowers R."/>
            <person name="Lee J."/>
            <person name="Arnau Llombart V."/>
            <person name="Diaz Villanueva W."/>
            <person name="Gosliner T."/>
            <person name="Northen T."/>
            <person name="Cheng J.-F."/>
            <person name="Burkart M.D."/>
            <person name="Woyke T."/>
        </authorList>
    </citation>
    <scope>NUCLEOTIDE SEQUENCE</scope>
    <source>
        <strain evidence="7">Df01</strain>
    </source>
</reference>
<dbReference type="Pfam" id="PF13103">
    <property type="entry name" value="TonB_2"/>
    <property type="match status" value="1"/>
</dbReference>